<evidence type="ECO:0000256" key="1">
    <source>
        <dbReference type="ARBA" id="ARBA00004365"/>
    </source>
</evidence>
<evidence type="ECO:0000259" key="10">
    <source>
        <dbReference type="Pfam" id="PF22638"/>
    </source>
</evidence>
<sequence length="625" mass="63100">MADLLSTGVSGLLASQIGLSTVSHNVANVNTDGYSRQLVQFNARPAQALGNFYVGTGVNTAAVQRAYSQYLNTALWTAASDQGRAAAYQSLTAQLNNQLSGSTNLQTSLDAFYGALGDVANTPSDASSRGVLLARANALSSTFQSLSSQFNQLGAQVQRQLGDTVNSINSDSQSIAKLNDQIRTAYASGKGEPSDLLDQRDALVKKISSEVGVTVVPQNDHTVSVFVGNGQALVNGANSYALSTAPNAYDPSKLEVVAKDSGMVLTGQIGGGTLGALLDFRSNVLDPAQNQLGRAAVAMASAFNAQHAQGMDLNGAMGGTFFNVGAPQVLGNAANQGSGTVSASITNVGALTTKDYVLKYDGSAWSLSDTAGNSVAMTGTGTSADPFKADGLSFVVGGAASAGDSFRIQPTSAAAAGFNTAITDPNKIAAAAPLVAAKGSGNTGSGAVGGISVTDPSNAGLLGSANIVFTSPTTYTINGGAAQTYTPGQPISANGWSLNLSGAPAANDSFTVKANSNARGDNANALNLGKVANLGVLDSGNTSVGRAYGQLTSQVGSAGSLAKDALTTQNSVYQQALQTQQGVSGVNIDEEAASLVRYQQAYQASAQVISTANQIFSALLSAVHG</sequence>
<keyword evidence="6" id="KW-0975">Bacterial flagellum</keyword>
<evidence type="ECO:0000256" key="6">
    <source>
        <dbReference type="ARBA" id="ARBA00023143"/>
    </source>
</evidence>
<dbReference type="RefSeq" id="WP_379986025.1">
    <property type="nucleotide sequence ID" value="NZ_JADIKD010000007.1"/>
</dbReference>
<gene>
    <name evidence="11" type="primary">flgK</name>
    <name evidence="11" type="ORF">ISS97_05220</name>
</gene>
<feature type="domain" description="Flagellar basal body rod protein N-terminal" evidence="7">
    <location>
        <begin position="5"/>
        <end position="34"/>
    </location>
</feature>
<dbReference type="Proteomes" id="UP001620408">
    <property type="component" value="Unassembled WGS sequence"/>
</dbReference>
<reference evidence="11 12" key="1">
    <citation type="submission" date="2020-10" db="EMBL/GenBank/DDBJ databases">
        <title>Phylogeny of dyella-like bacteria.</title>
        <authorList>
            <person name="Fu J."/>
        </authorList>
    </citation>
    <scope>NUCLEOTIDE SEQUENCE [LARGE SCALE GENOMIC DNA]</scope>
    <source>
        <strain evidence="11 12">BB4</strain>
    </source>
</reference>
<keyword evidence="11" id="KW-0282">Flagellum</keyword>
<evidence type="ECO:0000256" key="3">
    <source>
        <dbReference type="ARBA" id="ARBA00009677"/>
    </source>
</evidence>
<evidence type="ECO:0000259" key="7">
    <source>
        <dbReference type="Pfam" id="PF00460"/>
    </source>
</evidence>
<evidence type="ECO:0000256" key="2">
    <source>
        <dbReference type="ARBA" id="ARBA00004613"/>
    </source>
</evidence>
<accession>A0ABW8K250</accession>
<feature type="domain" description="Flagellar basal-body/hook protein C-terminal" evidence="8">
    <location>
        <begin position="584"/>
        <end position="621"/>
    </location>
</feature>
<dbReference type="InterPro" id="IPR001444">
    <property type="entry name" value="Flag_bb_rod_N"/>
</dbReference>
<comment type="subcellular location">
    <subcellularLocation>
        <location evidence="1">Bacterial flagellum</location>
    </subcellularLocation>
    <subcellularLocation>
        <location evidence="2">Secreted</location>
    </subcellularLocation>
</comment>
<keyword evidence="11" id="KW-0966">Cell projection</keyword>
<evidence type="ECO:0000313" key="11">
    <source>
        <dbReference type="EMBL" id="MFK2916655.1"/>
    </source>
</evidence>
<dbReference type="Pfam" id="PF06429">
    <property type="entry name" value="Flg_bbr_C"/>
    <property type="match status" value="1"/>
</dbReference>
<feature type="domain" description="Flagellar hook-associated protein FlgK helical" evidence="10">
    <location>
        <begin position="94"/>
        <end position="322"/>
    </location>
</feature>
<dbReference type="InterPro" id="IPR010930">
    <property type="entry name" value="Flg_bb/hook_C_dom"/>
</dbReference>
<dbReference type="PANTHER" id="PTHR30033:SF1">
    <property type="entry name" value="FLAGELLAR HOOK-ASSOCIATED PROTEIN 1"/>
    <property type="match status" value="1"/>
</dbReference>
<keyword evidence="12" id="KW-1185">Reference proteome</keyword>
<evidence type="ECO:0000313" key="12">
    <source>
        <dbReference type="Proteomes" id="UP001620408"/>
    </source>
</evidence>
<evidence type="ECO:0000259" key="9">
    <source>
        <dbReference type="Pfam" id="PF21158"/>
    </source>
</evidence>
<evidence type="ECO:0000259" key="8">
    <source>
        <dbReference type="Pfam" id="PF06429"/>
    </source>
</evidence>
<evidence type="ECO:0000256" key="5">
    <source>
        <dbReference type="ARBA" id="ARBA00022525"/>
    </source>
</evidence>
<dbReference type="Pfam" id="PF00460">
    <property type="entry name" value="Flg_bb_rod"/>
    <property type="match status" value="1"/>
</dbReference>
<dbReference type="Pfam" id="PF21158">
    <property type="entry name" value="flgK_1st_1"/>
    <property type="match status" value="1"/>
</dbReference>
<name>A0ABW8K250_9GAMM</name>
<feature type="domain" description="Flagellar hook-associated protein 1 D2-like" evidence="9">
    <location>
        <begin position="331"/>
        <end position="410"/>
    </location>
</feature>
<protein>
    <recommendedName>
        <fullName evidence="4">Flagellar hook-associated protein 1</fullName>
    </recommendedName>
</protein>
<evidence type="ECO:0000256" key="4">
    <source>
        <dbReference type="ARBA" id="ARBA00016244"/>
    </source>
</evidence>
<dbReference type="InterPro" id="IPR049119">
    <property type="entry name" value="FlgK_D2-like"/>
</dbReference>
<comment type="caution">
    <text evidence="11">The sequence shown here is derived from an EMBL/GenBank/DDBJ whole genome shotgun (WGS) entry which is preliminary data.</text>
</comment>
<dbReference type="EMBL" id="JADIKD010000007">
    <property type="protein sequence ID" value="MFK2916655.1"/>
    <property type="molecule type" value="Genomic_DNA"/>
</dbReference>
<dbReference type="PRINTS" id="PR01005">
    <property type="entry name" value="FLGHOOKAP1"/>
</dbReference>
<dbReference type="InterPro" id="IPR053927">
    <property type="entry name" value="FlgK_helical"/>
</dbReference>
<comment type="similarity">
    <text evidence="3">Belongs to the flagella basal body rod proteins family.</text>
</comment>
<dbReference type="NCBIfam" id="TIGR02492">
    <property type="entry name" value="flgK_ends"/>
    <property type="match status" value="1"/>
</dbReference>
<dbReference type="SUPFAM" id="SSF64518">
    <property type="entry name" value="Phase 1 flagellin"/>
    <property type="match status" value="2"/>
</dbReference>
<dbReference type="PANTHER" id="PTHR30033">
    <property type="entry name" value="FLAGELLAR HOOK-ASSOCIATED PROTEIN 1"/>
    <property type="match status" value="1"/>
</dbReference>
<organism evidence="11 12">
    <name type="scientific">Dyella koreensis</name>
    <dbReference type="NCBI Taxonomy" id="311235"/>
    <lineage>
        <taxon>Bacteria</taxon>
        <taxon>Pseudomonadati</taxon>
        <taxon>Pseudomonadota</taxon>
        <taxon>Gammaproteobacteria</taxon>
        <taxon>Lysobacterales</taxon>
        <taxon>Rhodanobacteraceae</taxon>
        <taxon>Dyella</taxon>
    </lineage>
</organism>
<keyword evidence="5" id="KW-0964">Secreted</keyword>
<proteinExistence type="inferred from homology"/>
<dbReference type="Pfam" id="PF22638">
    <property type="entry name" value="FlgK_D1"/>
    <property type="match status" value="1"/>
</dbReference>
<dbReference type="InterPro" id="IPR002371">
    <property type="entry name" value="FlgK"/>
</dbReference>
<keyword evidence="11" id="KW-0969">Cilium</keyword>